<evidence type="ECO:0000313" key="2">
    <source>
        <dbReference type="Proteomes" id="UP000816034"/>
    </source>
</evidence>
<keyword evidence="2" id="KW-1185">Reference proteome</keyword>
<proteinExistence type="predicted"/>
<comment type="caution">
    <text evidence="1">The sequence shown here is derived from an EMBL/GenBank/DDBJ whole genome shotgun (WGS) entry which is preliminary data.</text>
</comment>
<sequence>MRFSKNVHLTNHDDDDDYLNYALISKVCYLAVIEGMLRWAPCTFNQQALATSLKKLWENAIEKSVLLRAATISNNSGHDENDDAMLKVLALSLIQSNNIFMNCVKLDWLKGYAFCRAALQGVTANVKDINKYSYPALVIIKNAGSVTDSRGQTMKPPFQYDPFIYFHIGTKELFVLVTKSNHNLTSSNNRFKDLLYYFVIQQKNVHILRNLAPTMMSNEWNYYVEKWNYHIPPNFPLDIMPQLMKGCGNVNRVWQNLPQKFKQDPQVVISAMHRRYCIRYGYSKDLTCIDCYFTAPLETQLHPSVLHALFSNQYSNRIFMKPQYHFEFVKKLFGFFKTQVSNHQSWTQIKYTLLAHFFKSWQGPRKVESSLEFIRSTGNRKEFTSKVLHLILEIFKKSPTITKRSLHKFAHSILPLHLIEDEVVLRDVIEAMPEFGLVLTRNYWSKHLSILERFMNNFPNDSYYHLAYCDLLSRSLKYSQEKSKKLKDCAKHY</sequence>
<dbReference type="EMBL" id="PYSW02000003">
    <property type="protein sequence ID" value="KAG2392929.1"/>
    <property type="molecule type" value="Genomic_DNA"/>
</dbReference>
<name>A0AA88H3F1_NAELO</name>
<gene>
    <name evidence="1" type="ORF">C9374_009506</name>
</gene>
<dbReference type="RefSeq" id="XP_044554823.1">
    <property type="nucleotide sequence ID" value="XM_044699701.1"/>
</dbReference>
<accession>A0AA88H3F1</accession>
<dbReference type="Proteomes" id="UP000816034">
    <property type="component" value="Unassembled WGS sequence"/>
</dbReference>
<reference evidence="1 2" key="1">
    <citation type="journal article" date="2018" name="BMC Genomics">
        <title>The genome of Naegleria lovaniensis, the basis for a comparative approach to unravel pathogenicity factors of the human pathogenic amoeba N. fowleri.</title>
        <authorList>
            <person name="Liechti N."/>
            <person name="Schurch N."/>
            <person name="Bruggmann R."/>
            <person name="Wittwer M."/>
        </authorList>
    </citation>
    <scope>NUCLEOTIDE SEQUENCE [LARGE SCALE GENOMIC DNA]</scope>
    <source>
        <strain evidence="1 2">ATCC 30569</strain>
    </source>
</reference>
<dbReference type="AlphaFoldDB" id="A0AA88H3F1"/>
<protein>
    <submittedName>
        <fullName evidence="1">Uncharacterized protein</fullName>
    </submittedName>
</protein>
<organism evidence="1 2">
    <name type="scientific">Naegleria lovaniensis</name>
    <name type="common">Amoeba</name>
    <dbReference type="NCBI Taxonomy" id="51637"/>
    <lineage>
        <taxon>Eukaryota</taxon>
        <taxon>Discoba</taxon>
        <taxon>Heterolobosea</taxon>
        <taxon>Tetramitia</taxon>
        <taxon>Eutetramitia</taxon>
        <taxon>Vahlkampfiidae</taxon>
        <taxon>Naegleria</taxon>
    </lineage>
</organism>
<dbReference type="GeneID" id="68101960"/>
<evidence type="ECO:0000313" key="1">
    <source>
        <dbReference type="EMBL" id="KAG2392929.1"/>
    </source>
</evidence>